<dbReference type="EMBL" id="CAJVQA010086356">
    <property type="protein sequence ID" value="CAG8839149.1"/>
    <property type="molecule type" value="Genomic_DNA"/>
</dbReference>
<evidence type="ECO:0000313" key="2">
    <source>
        <dbReference type="Proteomes" id="UP000789759"/>
    </source>
</evidence>
<organism evidence="1 2">
    <name type="scientific">Cetraspora pellucida</name>
    <dbReference type="NCBI Taxonomy" id="1433469"/>
    <lineage>
        <taxon>Eukaryota</taxon>
        <taxon>Fungi</taxon>
        <taxon>Fungi incertae sedis</taxon>
        <taxon>Mucoromycota</taxon>
        <taxon>Glomeromycotina</taxon>
        <taxon>Glomeromycetes</taxon>
        <taxon>Diversisporales</taxon>
        <taxon>Gigasporaceae</taxon>
        <taxon>Cetraspora</taxon>
    </lineage>
</organism>
<keyword evidence="2" id="KW-1185">Reference proteome</keyword>
<evidence type="ECO:0000313" key="1">
    <source>
        <dbReference type="EMBL" id="CAG8839149.1"/>
    </source>
</evidence>
<name>A0A9N9KMQ5_9GLOM</name>
<gene>
    <name evidence="1" type="ORF">CPELLU_LOCUS21815</name>
</gene>
<dbReference type="AlphaFoldDB" id="A0A9N9KMQ5"/>
<comment type="caution">
    <text evidence="1">The sequence shown here is derived from an EMBL/GenBank/DDBJ whole genome shotgun (WGS) entry which is preliminary data.</text>
</comment>
<protein>
    <submittedName>
        <fullName evidence="1">17942_t:CDS:1</fullName>
    </submittedName>
</protein>
<feature type="non-terminal residue" evidence="1">
    <location>
        <position position="48"/>
    </location>
</feature>
<accession>A0A9N9KMQ5</accession>
<proteinExistence type="predicted"/>
<reference evidence="1" key="1">
    <citation type="submission" date="2021-06" db="EMBL/GenBank/DDBJ databases">
        <authorList>
            <person name="Kallberg Y."/>
            <person name="Tangrot J."/>
            <person name="Rosling A."/>
        </authorList>
    </citation>
    <scope>NUCLEOTIDE SEQUENCE</scope>
    <source>
        <strain evidence="1">FL966</strain>
    </source>
</reference>
<dbReference type="Proteomes" id="UP000789759">
    <property type="component" value="Unassembled WGS sequence"/>
</dbReference>
<sequence length="48" mass="5508">MPIEIRHIILPTIIEGKQVDYKVFCNENTEIPPLNIGHIRIENPVENG</sequence>